<feature type="chain" id="PRO_5029627519" description="Heparan-sulfate 6-O-sulfotransferase" evidence="11">
    <location>
        <begin position="25"/>
        <end position="430"/>
    </location>
</feature>
<dbReference type="OrthoDB" id="406981at2759"/>
<evidence type="ECO:0000256" key="1">
    <source>
        <dbReference type="ARBA" id="ARBA00004606"/>
    </source>
</evidence>
<evidence type="ECO:0000256" key="11">
    <source>
        <dbReference type="SAM" id="SignalP"/>
    </source>
</evidence>
<comment type="caution">
    <text evidence="12">The sequence shown here is derived from an EMBL/GenBank/DDBJ whole genome shotgun (WGS) entry which is preliminary data.</text>
</comment>
<dbReference type="EMBL" id="VWZR01001019">
    <property type="protein sequence ID" value="NXH66172.1"/>
    <property type="molecule type" value="Genomic_DNA"/>
</dbReference>
<dbReference type="PANTHER" id="PTHR12812">
    <property type="entry name" value="HEPARAN SULFATE 6-O-SULFOTRANSFERASE 3"/>
    <property type="match status" value="1"/>
</dbReference>
<evidence type="ECO:0000256" key="10">
    <source>
        <dbReference type="SAM" id="MobiDB-lite"/>
    </source>
</evidence>
<comment type="function">
    <text evidence="9">6-O-sulfation enzyme which catalyzes the transfer of sulfate from 3'-phosphoadenosine 5'-phosphosulfate (PAPS) to position 6 of the N-sulfoglucosamine residue (GlcNS) of heparan sulfate.</text>
</comment>
<evidence type="ECO:0000256" key="3">
    <source>
        <dbReference type="ARBA" id="ARBA00022679"/>
    </source>
</evidence>
<evidence type="ECO:0000256" key="9">
    <source>
        <dbReference type="RuleBase" id="RU364122"/>
    </source>
</evidence>
<keyword evidence="8" id="KW-0325">Glycoprotein</keyword>
<dbReference type="InterPro" id="IPR027417">
    <property type="entry name" value="P-loop_NTPase"/>
</dbReference>
<comment type="similarity">
    <text evidence="2 9">Belongs to the sulfotransferase 6 family.</text>
</comment>
<organism evidence="12 13">
    <name type="scientific">Oceanodroma tethys</name>
    <name type="common">Wedge-rumped storm-petrel</name>
    <name type="synonym">Hydrobates tethys</name>
    <dbReference type="NCBI Taxonomy" id="79633"/>
    <lineage>
        <taxon>Eukaryota</taxon>
        <taxon>Metazoa</taxon>
        <taxon>Chordata</taxon>
        <taxon>Craniata</taxon>
        <taxon>Vertebrata</taxon>
        <taxon>Euteleostomi</taxon>
        <taxon>Archelosauria</taxon>
        <taxon>Archosauria</taxon>
        <taxon>Dinosauria</taxon>
        <taxon>Saurischia</taxon>
        <taxon>Theropoda</taxon>
        <taxon>Coelurosauria</taxon>
        <taxon>Aves</taxon>
        <taxon>Neognathae</taxon>
        <taxon>Neoaves</taxon>
        <taxon>Aequornithes</taxon>
        <taxon>Procellariiformes</taxon>
        <taxon>Hydrobatidae</taxon>
        <taxon>Oceanodroma</taxon>
    </lineage>
</organism>
<evidence type="ECO:0000256" key="4">
    <source>
        <dbReference type="ARBA" id="ARBA00022692"/>
    </source>
</evidence>
<dbReference type="FunFam" id="3.40.50.300:FF:001933">
    <property type="entry name" value="Heparan-sulfate 6-O-sulfotransferase"/>
    <property type="match status" value="1"/>
</dbReference>
<keyword evidence="6" id="KW-1133">Transmembrane helix</keyword>
<dbReference type="InterPro" id="IPR010635">
    <property type="entry name" value="Heparan_SO4-6-sulfoTrfase"/>
</dbReference>
<dbReference type="GO" id="GO:0016020">
    <property type="term" value="C:membrane"/>
    <property type="evidence" value="ECO:0007669"/>
    <property type="project" value="UniProtKB-SubCell"/>
</dbReference>
<keyword evidence="11" id="KW-0732">Signal</keyword>
<keyword evidence="13" id="KW-1185">Reference proteome</keyword>
<dbReference type="SUPFAM" id="SSF52540">
    <property type="entry name" value="P-loop containing nucleoside triphosphate hydrolases"/>
    <property type="match status" value="1"/>
</dbReference>
<dbReference type="Proteomes" id="UP000527232">
    <property type="component" value="Unassembled WGS sequence"/>
</dbReference>
<gene>
    <name evidence="12" type="primary">Hs6st2</name>
    <name evidence="12" type="ORF">HYDTET_R14909</name>
</gene>
<dbReference type="GO" id="GO:0017095">
    <property type="term" value="F:heparan sulfate 6-sulfotransferase activity"/>
    <property type="evidence" value="ECO:0007669"/>
    <property type="project" value="TreeGrafter"/>
</dbReference>
<proteinExistence type="inferred from homology"/>
<accession>A0A7K9LTR7</accession>
<evidence type="ECO:0000256" key="2">
    <source>
        <dbReference type="ARBA" id="ARBA00010109"/>
    </source>
</evidence>
<keyword evidence="5 9" id="KW-0735">Signal-anchor</keyword>
<dbReference type="InterPro" id="IPR005331">
    <property type="entry name" value="Sulfotransferase"/>
</dbReference>
<keyword evidence="4" id="KW-0812">Transmembrane</keyword>
<dbReference type="EC" id="2.8.2.-" evidence="9"/>
<evidence type="ECO:0000256" key="5">
    <source>
        <dbReference type="ARBA" id="ARBA00022968"/>
    </source>
</evidence>
<keyword evidence="3 9" id="KW-0808">Transferase</keyword>
<reference evidence="12 13" key="1">
    <citation type="submission" date="2019-09" db="EMBL/GenBank/DDBJ databases">
        <title>Bird 10,000 Genomes (B10K) Project - Family phase.</title>
        <authorList>
            <person name="Zhang G."/>
        </authorList>
    </citation>
    <scope>NUCLEOTIDE SEQUENCE [LARGE SCALE GENOMIC DNA]</scope>
    <source>
        <strain evidence="12">B10K-DU-001-32</strain>
        <tissue evidence="12">Muscle</tissue>
    </source>
</reference>
<feature type="non-terminal residue" evidence="12">
    <location>
        <position position="1"/>
    </location>
</feature>
<comment type="catalytic activity">
    <reaction evidence="9">
        <text>alpha-D-glucosaminyl-[heparan sulfate](n) + 3'-phosphoadenylyl sulfate = 6-sulfo-alpha-D-glucosaminyl-[heparan sulfate](n) + adenosine 3',5'-bisphosphate + H(+)</text>
        <dbReference type="Rhea" id="RHEA:56604"/>
        <dbReference type="Rhea" id="RHEA-COMP:9830"/>
        <dbReference type="Rhea" id="RHEA-COMP:14621"/>
        <dbReference type="ChEBI" id="CHEBI:15378"/>
        <dbReference type="ChEBI" id="CHEBI:58339"/>
        <dbReference type="ChEBI" id="CHEBI:58343"/>
        <dbReference type="ChEBI" id="CHEBI:58388"/>
        <dbReference type="ChEBI" id="CHEBI:140604"/>
    </reaction>
</comment>
<sequence length="430" mass="49777">MEDRSHKVLLALVMLFLFAVIVLQYVCPGTECQLLRLRALSPAAAADPYRAEDETPARFVPRFNFSAGDLLRRVDFNIKGDDLIVFLHIQKTGGTTFGRHLVRNIQLEQPCECRAGQKKCTCHRPGKRETWLFSRFSTGWSCGLHADWTELTNCVPSVVDSKKEVRLRPSSWETRFSLRIVSPVASEKPEPTQSLNAETGPTKGAARSGVNFYYITILRDPVSRYLSEWRHVQRGATWKASLHVCDGRSPTTEELPSCYTGDDWSGCSLQEFMDCPYNLANNRQVRMLSDLSLVGCYNLSVMPEEQRNKVLLDSAKENLKRMAFFGLTEFQRKTQYLFEKTFNMNFISPFTQYNSTRASSVEIDEQTQQRIEALNFLDVELYDYAKDLFLQRYQYMRQKEHQEARRKRQEQRKILRAKQAHRREQGENSS</sequence>
<dbReference type="PANTHER" id="PTHR12812:SF6">
    <property type="entry name" value="HEPARAN-SULFATE 6-O-SULFOTRANSFERASE 2"/>
    <property type="match status" value="1"/>
</dbReference>
<feature type="region of interest" description="Disordered" evidence="10">
    <location>
        <begin position="401"/>
        <end position="430"/>
    </location>
</feature>
<dbReference type="AlphaFoldDB" id="A0A7K9LTR7"/>
<evidence type="ECO:0000256" key="8">
    <source>
        <dbReference type="ARBA" id="ARBA00023180"/>
    </source>
</evidence>
<dbReference type="FunFam" id="3.40.50.300:FF:000852">
    <property type="entry name" value="Heparan-sulfate 6-O-sulfotransferase"/>
    <property type="match status" value="1"/>
</dbReference>
<keyword evidence="7 9" id="KW-0472">Membrane</keyword>
<feature type="signal peptide" evidence="11">
    <location>
        <begin position="1"/>
        <end position="24"/>
    </location>
</feature>
<feature type="non-terminal residue" evidence="12">
    <location>
        <position position="430"/>
    </location>
</feature>
<evidence type="ECO:0000313" key="13">
    <source>
        <dbReference type="Proteomes" id="UP000527232"/>
    </source>
</evidence>
<dbReference type="Pfam" id="PF03567">
    <property type="entry name" value="Sulfotransfer_2"/>
    <property type="match status" value="1"/>
</dbReference>
<evidence type="ECO:0000256" key="7">
    <source>
        <dbReference type="ARBA" id="ARBA00023136"/>
    </source>
</evidence>
<feature type="compositionally biased region" description="Basic residues" evidence="10">
    <location>
        <begin position="404"/>
        <end position="421"/>
    </location>
</feature>
<comment type="subcellular location">
    <subcellularLocation>
        <location evidence="1 9">Membrane</location>
        <topology evidence="1 9">Single-pass type II membrane protein</topology>
    </subcellularLocation>
</comment>
<name>A0A7K9LTR7_OCETE</name>
<dbReference type="Gene3D" id="3.40.50.300">
    <property type="entry name" value="P-loop containing nucleotide triphosphate hydrolases"/>
    <property type="match status" value="1"/>
</dbReference>
<evidence type="ECO:0000256" key="6">
    <source>
        <dbReference type="ARBA" id="ARBA00022989"/>
    </source>
</evidence>
<protein>
    <recommendedName>
        <fullName evidence="9">Heparan-sulfate 6-O-sulfotransferase</fullName>
        <ecNumber evidence="9">2.8.2.-</ecNumber>
    </recommendedName>
</protein>
<evidence type="ECO:0000313" key="12">
    <source>
        <dbReference type="EMBL" id="NXH66172.1"/>
    </source>
</evidence>